<dbReference type="Gene3D" id="1.10.620.20">
    <property type="entry name" value="Ribonucleotide Reductase, subunit A"/>
    <property type="match status" value="1"/>
</dbReference>
<feature type="region of interest" description="Disordered" evidence="1">
    <location>
        <begin position="30"/>
        <end position="57"/>
    </location>
</feature>
<gene>
    <name evidence="4" type="ORF">LCGC14_0420110</name>
</gene>
<feature type="transmembrane region" description="Helical" evidence="2">
    <location>
        <begin position="6"/>
        <end position="28"/>
    </location>
</feature>
<accession>A0A0F9T978</accession>
<evidence type="ECO:0000256" key="2">
    <source>
        <dbReference type="SAM" id="Phobius"/>
    </source>
</evidence>
<feature type="domain" description="TRASH" evidence="3">
    <location>
        <begin position="59"/>
        <end position="96"/>
    </location>
</feature>
<dbReference type="InterPro" id="IPR009078">
    <property type="entry name" value="Ferritin-like_SF"/>
</dbReference>
<protein>
    <recommendedName>
        <fullName evidence="3">TRASH domain-containing protein</fullName>
    </recommendedName>
</protein>
<keyword evidence="2" id="KW-0812">Transmembrane</keyword>
<evidence type="ECO:0000256" key="1">
    <source>
        <dbReference type="SAM" id="MobiDB-lite"/>
    </source>
</evidence>
<comment type="caution">
    <text evidence="4">The sequence shown here is derived from an EMBL/GenBank/DDBJ whole genome shotgun (WGS) entry which is preliminary data.</text>
</comment>
<dbReference type="EMBL" id="LAZR01000382">
    <property type="protein sequence ID" value="KKN71542.1"/>
    <property type="molecule type" value="Genomic_DNA"/>
</dbReference>
<dbReference type="AlphaFoldDB" id="A0A0F9T978"/>
<sequence>MNELGYFMLWAGIIFLMMRFGCGAHVMGHGHGKTKHGKGPPEGQSTEGLRWTPPADDVDPVCGKTVSTETAKPSVYDGHVYYFCSRDCRERFEAAPEQYLTGDDAKHTTAQPENEHV</sequence>
<dbReference type="SUPFAM" id="SSF47240">
    <property type="entry name" value="Ferritin-like"/>
    <property type="match status" value="1"/>
</dbReference>
<dbReference type="GO" id="GO:0016491">
    <property type="term" value="F:oxidoreductase activity"/>
    <property type="evidence" value="ECO:0007669"/>
    <property type="project" value="InterPro"/>
</dbReference>
<dbReference type="InterPro" id="IPR007029">
    <property type="entry name" value="YHS_dom"/>
</dbReference>
<keyword evidence="2" id="KW-0472">Membrane</keyword>
<dbReference type="SMART" id="SM00746">
    <property type="entry name" value="TRASH"/>
    <property type="match status" value="1"/>
</dbReference>
<name>A0A0F9T978_9ZZZZ</name>
<keyword evidence="2" id="KW-1133">Transmembrane helix</keyword>
<proteinExistence type="predicted"/>
<dbReference type="InterPro" id="IPR012348">
    <property type="entry name" value="RNR-like"/>
</dbReference>
<reference evidence="4" key="1">
    <citation type="journal article" date="2015" name="Nature">
        <title>Complex archaea that bridge the gap between prokaryotes and eukaryotes.</title>
        <authorList>
            <person name="Spang A."/>
            <person name="Saw J.H."/>
            <person name="Jorgensen S.L."/>
            <person name="Zaremba-Niedzwiedzka K."/>
            <person name="Martijn J."/>
            <person name="Lind A.E."/>
            <person name="van Eijk R."/>
            <person name="Schleper C."/>
            <person name="Guy L."/>
            <person name="Ettema T.J."/>
        </authorList>
    </citation>
    <scope>NUCLEOTIDE SEQUENCE</scope>
</reference>
<dbReference type="InterPro" id="IPR011017">
    <property type="entry name" value="TRASH_dom"/>
</dbReference>
<evidence type="ECO:0000259" key="3">
    <source>
        <dbReference type="SMART" id="SM00746"/>
    </source>
</evidence>
<dbReference type="Pfam" id="PF04945">
    <property type="entry name" value="YHS"/>
    <property type="match status" value="1"/>
</dbReference>
<evidence type="ECO:0000313" key="4">
    <source>
        <dbReference type="EMBL" id="KKN71542.1"/>
    </source>
</evidence>
<organism evidence="4">
    <name type="scientific">marine sediment metagenome</name>
    <dbReference type="NCBI Taxonomy" id="412755"/>
    <lineage>
        <taxon>unclassified sequences</taxon>
        <taxon>metagenomes</taxon>
        <taxon>ecological metagenomes</taxon>
    </lineage>
</organism>